<dbReference type="EMBL" id="VOWJ01000033">
    <property type="protein sequence ID" value="TXE85834.1"/>
    <property type="molecule type" value="Genomic_DNA"/>
</dbReference>
<reference evidence="2 3" key="1">
    <citation type="submission" date="2019-07" db="EMBL/GenBank/DDBJ databases">
        <title>Rapid identification of Enteric Bacteria from Whole Genome Sequences (WGS) using Average Nucleotide Identity (ANI).</title>
        <authorList>
            <person name="Lane C."/>
        </authorList>
    </citation>
    <scope>NUCLEOTIDE SEQUENCE [LARGE SCALE GENOMIC DNA]</scope>
    <source>
        <strain evidence="2 3">2016D-0084</strain>
    </source>
</reference>
<accession>A0A5C7E0C0</accession>
<dbReference type="AlphaFoldDB" id="A0A5C7E0C0"/>
<gene>
    <name evidence="2" type="ORF">FPD38_07565</name>
</gene>
<feature type="transmembrane region" description="Helical" evidence="1">
    <location>
        <begin position="12"/>
        <end position="31"/>
    </location>
</feature>
<keyword evidence="1" id="KW-0472">Membrane</keyword>
<comment type="caution">
    <text evidence="2">The sequence shown here is derived from an EMBL/GenBank/DDBJ whole genome shotgun (WGS) entry which is preliminary data.</text>
</comment>
<keyword evidence="1" id="KW-1133">Transmembrane helix</keyword>
<name>A0A5C7E0C0_9BACT</name>
<evidence type="ECO:0000313" key="3">
    <source>
        <dbReference type="Proteomes" id="UP000321629"/>
    </source>
</evidence>
<proteinExistence type="predicted"/>
<dbReference type="Proteomes" id="UP000321629">
    <property type="component" value="Unassembled WGS sequence"/>
</dbReference>
<organism evidence="2 3">
    <name type="scientific">Campylobacter volucris</name>
    <dbReference type="NCBI Taxonomy" id="1031542"/>
    <lineage>
        <taxon>Bacteria</taxon>
        <taxon>Pseudomonadati</taxon>
        <taxon>Campylobacterota</taxon>
        <taxon>Epsilonproteobacteria</taxon>
        <taxon>Campylobacterales</taxon>
        <taxon>Campylobacteraceae</taxon>
        <taxon>Campylobacter</taxon>
    </lineage>
</organism>
<sequence length="258" mass="30026">MQEHSEYTTRSLIYAILIYFSVVFLVFFKIVQYKPQALEYTDDPNSFINIELGDNVNTNPLSTLQEAQKESLQDLFEKNIVQKYTTNKNVKTQDVEQQASKFNELFGDLEDYQEEKTTKVQSSMPSKQPVFSKREQISDFSKQLNKSLQNNQELGQSLIEQKVGIYDQFLGAVRKYLEERWRVYNPSGNLSIDVEFIIDNNGCFHLVNSSKSFSENFDTKAQEFLKNLEGKYITLPPNGKIRQIKMKLSDVIEFNTEK</sequence>
<dbReference type="RefSeq" id="WP_147556134.1">
    <property type="nucleotide sequence ID" value="NZ_VOWJ01000033.1"/>
</dbReference>
<protein>
    <submittedName>
        <fullName evidence="2">Energy transducer TonB</fullName>
    </submittedName>
</protein>
<evidence type="ECO:0000313" key="2">
    <source>
        <dbReference type="EMBL" id="TXE85834.1"/>
    </source>
</evidence>
<evidence type="ECO:0000256" key="1">
    <source>
        <dbReference type="SAM" id="Phobius"/>
    </source>
</evidence>
<keyword evidence="1" id="KW-0812">Transmembrane</keyword>